<evidence type="ECO:0000256" key="1">
    <source>
        <dbReference type="ARBA" id="ARBA00004141"/>
    </source>
</evidence>
<accession>A0A6P2CGU9</accession>
<comment type="similarity">
    <text evidence="6">Belongs to the ABC-2 integral membrane protein family.</text>
</comment>
<evidence type="ECO:0000256" key="5">
    <source>
        <dbReference type="ARBA" id="ARBA00023251"/>
    </source>
</evidence>
<dbReference type="RefSeq" id="WP_010836461.1">
    <property type="nucleotide sequence ID" value="NZ_QRCM01000001.1"/>
</dbReference>
<keyword evidence="6" id="KW-0813">Transport</keyword>
<evidence type="ECO:0000256" key="3">
    <source>
        <dbReference type="ARBA" id="ARBA00022989"/>
    </source>
</evidence>
<dbReference type="InterPro" id="IPR013525">
    <property type="entry name" value="ABC2_TM"/>
</dbReference>
<feature type="transmembrane region" description="Helical" evidence="6">
    <location>
        <begin position="54"/>
        <end position="77"/>
    </location>
</feature>
<feature type="transmembrane region" description="Helical" evidence="6">
    <location>
        <begin position="83"/>
        <end position="107"/>
    </location>
</feature>
<feature type="transmembrane region" description="Helical" evidence="6">
    <location>
        <begin position="128"/>
        <end position="157"/>
    </location>
</feature>
<reference evidence="8 9" key="1">
    <citation type="submission" date="2018-07" db="EMBL/GenBank/DDBJ databases">
        <title>Genome sequence of Rhodococcus rhodnii ATCC 35071 from Rhodnius prolixus.</title>
        <authorList>
            <person name="Patel V."/>
            <person name="Vogel K.J."/>
        </authorList>
    </citation>
    <scope>NUCLEOTIDE SEQUENCE [LARGE SCALE GENOMIC DNA]</scope>
    <source>
        <strain evidence="8 9">ATCC 35071</strain>
    </source>
</reference>
<protein>
    <recommendedName>
        <fullName evidence="6">Transport permease protein</fullName>
    </recommendedName>
</protein>
<proteinExistence type="inferred from homology"/>
<dbReference type="PROSITE" id="PS51012">
    <property type="entry name" value="ABC_TM2"/>
    <property type="match status" value="1"/>
</dbReference>
<keyword evidence="4 6" id="KW-0472">Membrane</keyword>
<evidence type="ECO:0000313" key="8">
    <source>
        <dbReference type="EMBL" id="TXG90951.1"/>
    </source>
</evidence>
<keyword evidence="6" id="KW-1003">Cell membrane</keyword>
<comment type="subcellular location">
    <subcellularLocation>
        <location evidence="6">Cell membrane</location>
        <topology evidence="6">Multi-pass membrane protein</topology>
    </subcellularLocation>
    <subcellularLocation>
        <location evidence="1">Membrane</location>
        <topology evidence="1">Multi-pass membrane protein</topology>
    </subcellularLocation>
</comment>
<dbReference type="InterPro" id="IPR051784">
    <property type="entry name" value="Nod_factor_ABC_transporter"/>
</dbReference>
<feature type="transmembrane region" description="Helical" evidence="6">
    <location>
        <begin position="196"/>
        <end position="216"/>
    </location>
</feature>
<feature type="domain" description="ABC transmembrane type-2" evidence="7">
    <location>
        <begin position="52"/>
        <end position="279"/>
    </location>
</feature>
<dbReference type="Pfam" id="PF01061">
    <property type="entry name" value="ABC2_membrane"/>
    <property type="match status" value="1"/>
</dbReference>
<dbReference type="PANTHER" id="PTHR43229">
    <property type="entry name" value="NODULATION PROTEIN J"/>
    <property type="match status" value="1"/>
</dbReference>
<dbReference type="InterPro" id="IPR000412">
    <property type="entry name" value="ABC_2_transport"/>
</dbReference>
<dbReference type="PIRSF" id="PIRSF006648">
    <property type="entry name" value="DrrB"/>
    <property type="match status" value="1"/>
</dbReference>
<evidence type="ECO:0000313" key="9">
    <source>
        <dbReference type="Proteomes" id="UP000471120"/>
    </source>
</evidence>
<sequence>MTTTPAPTRDASVSAVADVLRMPEPRPARPSALSTSMAFGHRALLKIKHVPEQLFDVTMFPIMFTLMFTFLFGGALAGSTEAYVQFLIPGILVQTVVMITMYTGLTLNKDIEKGVFDRFRSLPIWRPSPLVGALFGDIVRYTIASIIVMILGLVLGFRPEGGPIAVLASIALLLLFSFSLSWVWTMFAMLMRTEQAVMGASMFILFPLTFASNIFVDPATMPSWLRAFVDVNPISALVTTIRAFCAGEFDGGQLSVVLLWCAGFVVLFGPLTMRLYNRKH</sequence>
<feature type="transmembrane region" description="Helical" evidence="6">
    <location>
        <begin position="163"/>
        <end position="184"/>
    </location>
</feature>
<gene>
    <name evidence="8" type="ORF">DW322_12885</name>
</gene>
<keyword evidence="3 6" id="KW-1133">Transmembrane helix</keyword>
<feature type="transmembrane region" description="Helical" evidence="6">
    <location>
        <begin position="257"/>
        <end position="276"/>
    </location>
</feature>
<evidence type="ECO:0000259" key="7">
    <source>
        <dbReference type="PROSITE" id="PS51012"/>
    </source>
</evidence>
<keyword evidence="5" id="KW-0046">Antibiotic resistance</keyword>
<evidence type="ECO:0000256" key="6">
    <source>
        <dbReference type="RuleBase" id="RU361157"/>
    </source>
</evidence>
<organism evidence="8 9">
    <name type="scientific">Rhodococcus rhodnii</name>
    <dbReference type="NCBI Taxonomy" id="38312"/>
    <lineage>
        <taxon>Bacteria</taxon>
        <taxon>Bacillati</taxon>
        <taxon>Actinomycetota</taxon>
        <taxon>Actinomycetes</taxon>
        <taxon>Mycobacteriales</taxon>
        <taxon>Nocardiaceae</taxon>
        <taxon>Rhodococcus</taxon>
    </lineage>
</organism>
<dbReference type="Proteomes" id="UP000471120">
    <property type="component" value="Unassembled WGS sequence"/>
</dbReference>
<comment type="caution">
    <text evidence="8">The sequence shown here is derived from an EMBL/GenBank/DDBJ whole genome shotgun (WGS) entry which is preliminary data.</text>
</comment>
<dbReference type="InterPro" id="IPR047817">
    <property type="entry name" value="ABC2_TM_bact-type"/>
</dbReference>
<dbReference type="PANTHER" id="PTHR43229:SF2">
    <property type="entry name" value="NODULATION PROTEIN J"/>
    <property type="match status" value="1"/>
</dbReference>
<dbReference type="GO" id="GO:0140359">
    <property type="term" value="F:ABC-type transporter activity"/>
    <property type="evidence" value="ECO:0007669"/>
    <property type="project" value="InterPro"/>
</dbReference>
<name>A0A6P2CGU9_9NOCA</name>
<dbReference type="GO" id="GO:0043190">
    <property type="term" value="C:ATP-binding cassette (ABC) transporter complex"/>
    <property type="evidence" value="ECO:0007669"/>
    <property type="project" value="InterPro"/>
</dbReference>
<evidence type="ECO:0000256" key="2">
    <source>
        <dbReference type="ARBA" id="ARBA00022692"/>
    </source>
</evidence>
<dbReference type="EMBL" id="QRCM01000001">
    <property type="protein sequence ID" value="TXG90951.1"/>
    <property type="molecule type" value="Genomic_DNA"/>
</dbReference>
<dbReference type="AlphaFoldDB" id="A0A6P2CGU9"/>
<keyword evidence="2 6" id="KW-0812">Transmembrane</keyword>
<evidence type="ECO:0000256" key="4">
    <source>
        <dbReference type="ARBA" id="ARBA00023136"/>
    </source>
</evidence>
<dbReference type="GO" id="GO:0046677">
    <property type="term" value="P:response to antibiotic"/>
    <property type="evidence" value="ECO:0007669"/>
    <property type="project" value="UniProtKB-KW"/>
</dbReference>